<dbReference type="GO" id="GO:0003677">
    <property type="term" value="F:DNA binding"/>
    <property type="evidence" value="ECO:0007669"/>
    <property type="project" value="InterPro"/>
</dbReference>
<organism evidence="2 3">
    <name type="scientific">Vibrio agarilyticus</name>
    <dbReference type="NCBI Taxonomy" id="2726741"/>
    <lineage>
        <taxon>Bacteria</taxon>
        <taxon>Pseudomonadati</taxon>
        <taxon>Pseudomonadota</taxon>
        <taxon>Gammaproteobacteria</taxon>
        <taxon>Vibrionales</taxon>
        <taxon>Vibrionaceae</taxon>
        <taxon>Vibrio</taxon>
    </lineage>
</organism>
<name>A0A7X8TTC9_9VIBR</name>
<dbReference type="Proteomes" id="UP000535589">
    <property type="component" value="Unassembled WGS sequence"/>
</dbReference>
<evidence type="ECO:0000259" key="1">
    <source>
        <dbReference type="Pfam" id="PF00196"/>
    </source>
</evidence>
<proteinExistence type="predicted"/>
<dbReference type="SUPFAM" id="SSF46894">
    <property type="entry name" value="C-terminal effector domain of the bipartite response regulators"/>
    <property type="match status" value="1"/>
</dbReference>
<dbReference type="InterPro" id="IPR016032">
    <property type="entry name" value="Sig_transdc_resp-reg_C-effctor"/>
</dbReference>
<evidence type="ECO:0000313" key="3">
    <source>
        <dbReference type="Proteomes" id="UP000535589"/>
    </source>
</evidence>
<dbReference type="Gene3D" id="1.10.10.10">
    <property type="entry name" value="Winged helix-like DNA-binding domain superfamily/Winged helix DNA-binding domain"/>
    <property type="match status" value="1"/>
</dbReference>
<evidence type="ECO:0000313" key="2">
    <source>
        <dbReference type="EMBL" id="NLS14451.1"/>
    </source>
</evidence>
<keyword evidence="3" id="KW-1185">Reference proteome</keyword>
<accession>A0A7X8TTC9</accession>
<dbReference type="RefSeq" id="WP_168837547.1">
    <property type="nucleotide sequence ID" value="NZ_JABAIK010000021.1"/>
</dbReference>
<feature type="domain" description="HTH luxR-type" evidence="1">
    <location>
        <begin position="313"/>
        <end position="366"/>
    </location>
</feature>
<comment type="caution">
    <text evidence="2">The sequence shown here is derived from an EMBL/GenBank/DDBJ whole genome shotgun (WGS) entry which is preliminary data.</text>
</comment>
<dbReference type="Pfam" id="PF00196">
    <property type="entry name" value="GerE"/>
    <property type="match status" value="1"/>
</dbReference>
<dbReference type="InterPro" id="IPR036388">
    <property type="entry name" value="WH-like_DNA-bd_sf"/>
</dbReference>
<protein>
    <recommendedName>
        <fullName evidence="1">HTH luxR-type domain-containing protein</fullName>
    </recommendedName>
</protein>
<dbReference type="AlphaFoldDB" id="A0A7X8TTC9"/>
<dbReference type="GO" id="GO:0006355">
    <property type="term" value="P:regulation of DNA-templated transcription"/>
    <property type="evidence" value="ECO:0007669"/>
    <property type="project" value="InterPro"/>
</dbReference>
<dbReference type="EMBL" id="JABAIK010000021">
    <property type="protein sequence ID" value="NLS14451.1"/>
    <property type="molecule type" value="Genomic_DNA"/>
</dbReference>
<dbReference type="InterPro" id="IPR000792">
    <property type="entry name" value="Tscrpt_reg_LuxR_C"/>
</dbReference>
<sequence>MQAHKDLKEKLYKTINNVEHWRDVLGEMVKLTGAKKAFLMLRNRQSSDFYIPKDLLETLASPVIYGLSEQEVDDYVNRYQSLDPWTKIEAQIPPITPYALSQYISAEALRASGFWSWLEPQGVNDTVVFAVHHASDHWVSVNLLYDNTQPGLKQKILALITEYLPLMNEVWEAGQRMRQVTTYPASIQFFLEQLSDSAFLVDRYAKVINSNRHAKTLAKNSELGLQLHQGYLHHKERRISETLKKLISNIGSEDYHPDAPPKLQVRLLGHNVTVTLLNRSEDLIGYDTALRLVTIEMHNARGRHGLAPPWQHDSLTKREAELVEVLASGGKIIDFIHQYGLAKSTAHAHWGNVKKKLCVSDRSEIYAAYQMYLRQKDETL</sequence>
<reference evidence="2 3" key="1">
    <citation type="submission" date="2020-04" db="EMBL/GenBank/DDBJ databases">
        <title>Vibrio sp. SM6, a novel species isolated from seawater.</title>
        <authorList>
            <person name="Wang X."/>
        </authorList>
    </citation>
    <scope>NUCLEOTIDE SEQUENCE [LARGE SCALE GENOMIC DNA]</scope>
    <source>
        <strain evidence="2 3">SM6</strain>
    </source>
</reference>
<gene>
    <name evidence="2" type="ORF">HGP28_16395</name>
</gene>